<dbReference type="InterPro" id="IPR006140">
    <property type="entry name" value="D-isomer_DH_NAD-bd"/>
</dbReference>
<dbReference type="InterPro" id="IPR036291">
    <property type="entry name" value="NAD(P)-bd_dom_sf"/>
</dbReference>
<dbReference type="KEGG" id="nda:Ndas_2257"/>
<evidence type="ECO:0000256" key="2">
    <source>
        <dbReference type="ARBA" id="ARBA00023002"/>
    </source>
</evidence>
<dbReference type="PANTHER" id="PTHR10996:SF178">
    <property type="entry name" value="2-HYDROXYACID DEHYDROGENASE YGL185C-RELATED"/>
    <property type="match status" value="1"/>
</dbReference>
<dbReference type="Pfam" id="PF00389">
    <property type="entry name" value="2-Hacid_dh"/>
    <property type="match status" value="1"/>
</dbReference>
<dbReference type="eggNOG" id="COG1052">
    <property type="taxonomic scope" value="Bacteria"/>
</dbReference>
<accession>D7AVJ0</accession>
<comment type="similarity">
    <text evidence="1 4">Belongs to the D-isomer specific 2-hydroxyacid dehydrogenase family.</text>
</comment>
<dbReference type="STRING" id="446468.Ndas_2257"/>
<evidence type="ECO:0000313" key="8">
    <source>
        <dbReference type="EMBL" id="ADH67679.1"/>
    </source>
</evidence>
<dbReference type="SUPFAM" id="SSF52283">
    <property type="entry name" value="Formate/glycerate dehydrogenase catalytic domain-like"/>
    <property type="match status" value="1"/>
</dbReference>
<protein>
    <submittedName>
        <fullName evidence="8">D-isomer specific 2-hydroxyacid dehydrogenase NAD-binding protein</fullName>
    </submittedName>
</protein>
<evidence type="ECO:0000256" key="4">
    <source>
        <dbReference type="RuleBase" id="RU003719"/>
    </source>
</evidence>
<gene>
    <name evidence="8" type="ordered locus">Ndas_2257</name>
</gene>
<dbReference type="PANTHER" id="PTHR10996">
    <property type="entry name" value="2-HYDROXYACID DEHYDROGENASE-RELATED"/>
    <property type="match status" value="1"/>
</dbReference>
<feature type="compositionally biased region" description="Low complexity" evidence="5">
    <location>
        <begin position="16"/>
        <end position="29"/>
    </location>
</feature>
<evidence type="ECO:0000313" key="9">
    <source>
        <dbReference type="Proteomes" id="UP000002219"/>
    </source>
</evidence>
<dbReference type="GO" id="GO:0005829">
    <property type="term" value="C:cytosol"/>
    <property type="evidence" value="ECO:0007669"/>
    <property type="project" value="TreeGrafter"/>
</dbReference>
<reference evidence="8 9" key="1">
    <citation type="journal article" date="2010" name="Stand. Genomic Sci.">
        <title>Complete genome sequence of Nocardiopsis dassonvillei type strain (IMRU 509).</title>
        <authorList>
            <person name="Sun H."/>
            <person name="Lapidus A."/>
            <person name="Nolan M."/>
            <person name="Lucas S."/>
            <person name="Del Rio T.G."/>
            <person name="Tice H."/>
            <person name="Cheng J.F."/>
            <person name="Tapia R."/>
            <person name="Han C."/>
            <person name="Goodwin L."/>
            <person name="Pitluck S."/>
            <person name="Pagani I."/>
            <person name="Ivanova N."/>
            <person name="Mavromatis K."/>
            <person name="Mikhailova N."/>
            <person name="Pati A."/>
            <person name="Chen A."/>
            <person name="Palaniappan K."/>
            <person name="Land M."/>
            <person name="Hauser L."/>
            <person name="Chang Y.J."/>
            <person name="Jeffries C.D."/>
            <person name="Djao O.D."/>
            <person name="Rohde M."/>
            <person name="Sikorski J."/>
            <person name="Goker M."/>
            <person name="Woyke T."/>
            <person name="Bristow J."/>
            <person name="Eisen J.A."/>
            <person name="Markowitz V."/>
            <person name="Hugenholtz P."/>
            <person name="Kyrpides N.C."/>
            <person name="Klenk H.P."/>
        </authorList>
    </citation>
    <scope>NUCLEOTIDE SEQUENCE [LARGE SCALE GENOMIC DNA]</scope>
    <source>
        <strain evidence="9">ATCC 23218 / DSM 43111 / CIP 107115 / JCM 7437 / KCTC 9190 / NBRC 14626 / NCTC 10488 / NRRL B-5397 / IMRU 509</strain>
    </source>
</reference>
<feature type="domain" description="D-isomer specific 2-hydroxyacid dehydrogenase catalytic" evidence="6">
    <location>
        <begin position="47"/>
        <end position="342"/>
    </location>
</feature>
<dbReference type="GO" id="GO:0051287">
    <property type="term" value="F:NAD binding"/>
    <property type="evidence" value="ECO:0007669"/>
    <property type="project" value="InterPro"/>
</dbReference>
<feature type="region of interest" description="Disordered" evidence="5">
    <location>
        <begin position="1"/>
        <end position="34"/>
    </location>
</feature>
<dbReference type="Gene3D" id="3.40.50.720">
    <property type="entry name" value="NAD(P)-binding Rossmann-like Domain"/>
    <property type="match status" value="2"/>
</dbReference>
<proteinExistence type="inferred from homology"/>
<dbReference type="HOGENOM" id="CLU_019796_1_3_11"/>
<dbReference type="Pfam" id="PF02826">
    <property type="entry name" value="2-Hacid_dh_C"/>
    <property type="match status" value="1"/>
</dbReference>
<dbReference type="GO" id="GO:0030267">
    <property type="term" value="F:glyoxylate reductase (NADPH) activity"/>
    <property type="evidence" value="ECO:0007669"/>
    <property type="project" value="TreeGrafter"/>
</dbReference>
<dbReference type="InterPro" id="IPR006139">
    <property type="entry name" value="D-isomer_2_OHA_DH_cat_dom"/>
</dbReference>
<organism evidence="8 9">
    <name type="scientific">Nocardiopsis dassonvillei (strain ATCC 23218 / DSM 43111 / CIP 107115 / JCM 7437 / KCTC 9190 / NBRC 14626 / NCTC 10488 / NRRL B-5397 / IMRU 509)</name>
    <name type="common">Actinomadura dassonvillei</name>
    <dbReference type="NCBI Taxonomy" id="446468"/>
    <lineage>
        <taxon>Bacteria</taxon>
        <taxon>Bacillati</taxon>
        <taxon>Actinomycetota</taxon>
        <taxon>Actinomycetes</taxon>
        <taxon>Streptosporangiales</taxon>
        <taxon>Nocardiopsidaceae</taxon>
        <taxon>Nocardiopsis</taxon>
    </lineage>
</organism>
<dbReference type="AlphaFoldDB" id="D7AVJ0"/>
<dbReference type="InterPro" id="IPR050223">
    <property type="entry name" value="D-isomer_2-hydroxyacid_DH"/>
</dbReference>
<keyword evidence="2 4" id="KW-0560">Oxidoreductase</keyword>
<evidence type="ECO:0000256" key="5">
    <source>
        <dbReference type="SAM" id="MobiDB-lite"/>
    </source>
</evidence>
<evidence type="ECO:0000256" key="1">
    <source>
        <dbReference type="ARBA" id="ARBA00005854"/>
    </source>
</evidence>
<keyword evidence="3" id="KW-0520">NAD</keyword>
<dbReference type="EMBL" id="CP002040">
    <property type="protein sequence ID" value="ADH67679.1"/>
    <property type="molecule type" value="Genomic_DNA"/>
</dbReference>
<keyword evidence="9" id="KW-1185">Reference proteome</keyword>
<evidence type="ECO:0000259" key="6">
    <source>
        <dbReference type="Pfam" id="PF00389"/>
    </source>
</evidence>
<dbReference type="GO" id="GO:0016618">
    <property type="term" value="F:hydroxypyruvate reductase [NAD(P)H] activity"/>
    <property type="evidence" value="ECO:0007669"/>
    <property type="project" value="TreeGrafter"/>
</dbReference>
<sequence length="343" mass="36590">MRRLPGPEHPVGGGAQARAATAHPTTPRRNGLTRPVRCLVLNDRHPLPTDTLDHLSDALEAHWVQTADGGLDPAEEFRRHPDTRVLVTTYTDLGAENLRLLPELELVVATTTAVEYVDLEYCRERGVAVCNTAGYTGAAVAEHAVALMMAVAKRVVPVHARVRSGDLLCAGEQGMELAGGTAGIVGMGGIGARVARMVRGLGMAAVHANRSPRRAEGSVQVELDELLAVSDAVFLTLPLDTATHGLLGAAQLALMKPSAVLVSISPNEVVDSGALTEALRAGRLRGAGLDLVGERNPYPPLDNLVLSSRFAANTRECQERRRRVWAAAVEAFVRGRELPHRIV</sequence>
<evidence type="ECO:0000259" key="7">
    <source>
        <dbReference type="Pfam" id="PF02826"/>
    </source>
</evidence>
<evidence type="ECO:0000256" key="3">
    <source>
        <dbReference type="ARBA" id="ARBA00023027"/>
    </source>
</evidence>
<dbReference type="SUPFAM" id="SSF51735">
    <property type="entry name" value="NAD(P)-binding Rossmann-fold domains"/>
    <property type="match status" value="1"/>
</dbReference>
<dbReference type="Proteomes" id="UP000002219">
    <property type="component" value="Chromosome 1"/>
</dbReference>
<feature type="domain" description="D-isomer specific 2-hydroxyacid dehydrogenase NAD-binding" evidence="7">
    <location>
        <begin position="145"/>
        <end position="303"/>
    </location>
</feature>
<name>D7AVJ0_NOCDD</name>